<dbReference type="AlphaFoldDB" id="A0A8J6F0R1"/>
<organism evidence="1 2">
    <name type="scientific">Eleutherodactylus coqui</name>
    <name type="common">Puerto Rican coqui</name>
    <dbReference type="NCBI Taxonomy" id="57060"/>
    <lineage>
        <taxon>Eukaryota</taxon>
        <taxon>Metazoa</taxon>
        <taxon>Chordata</taxon>
        <taxon>Craniata</taxon>
        <taxon>Vertebrata</taxon>
        <taxon>Euteleostomi</taxon>
        <taxon>Amphibia</taxon>
        <taxon>Batrachia</taxon>
        <taxon>Anura</taxon>
        <taxon>Neobatrachia</taxon>
        <taxon>Hyloidea</taxon>
        <taxon>Eleutherodactylidae</taxon>
        <taxon>Eleutherodactylinae</taxon>
        <taxon>Eleutherodactylus</taxon>
        <taxon>Eleutherodactylus</taxon>
    </lineage>
</organism>
<name>A0A8J6F0R1_ELECQ</name>
<dbReference type="EMBL" id="WNTK01000009">
    <property type="protein sequence ID" value="KAG9478305.1"/>
    <property type="molecule type" value="Genomic_DNA"/>
</dbReference>
<sequence length="106" mass="12296">MIERSITIVQIFVERLDNIPCKLVTQNSQLINTSGSSAAVYYKYQHALSVSPKHILLPTWKISAFKWKRKKKKNLHLQVKLQNRIEQKCNNLCVIPQINLHLSGRT</sequence>
<gene>
    <name evidence="1" type="ORF">GDO78_013352</name>
</gene>
<dbReference type="Proteomes" id="UP000770717">
    <property type="component" value="Unassembled WGS sequence"/>
</dbReference>
<accession>A0A8J6F0R1</accession>
<comment type="caution">
    <text evidence="1">The sequence shown here is derived from an EMBL/GenBank/DDBJ whole genome shotgun (WGS) entry which is preliminary data.</text>
</comment>
<evidence type="ECO:0000313" key="2">
    <source>
        <dbReference type="Proteomes" id="UP000770717"/>
    </source>
</evidence>
<protein>
    <submittedName>
        <fullName evidence="1">Uncharacterized protein</fullName>
    </submittedName>
</protein>
<reference evidence="1" key="1">
    <citation type="thesis" date="2020" institute="ProQuest LLC" country="789 East Eisenhower Parkway, Ann Arbor, MI, USA">
        <title>Comparative Genomics and Chromosome Evolution.</title>
        <authorList>
            <person name="Mudd A.B."/>
        </authorList>
    </citation>
    <scope>NUCLEOTIDE SEQUENCE</scope>
    <source>
        <strain evidence="1">HN-11 Male</strain>
        <tissue evidence="1">Kidney and liver</tissue>
    </source>
</reference>
<evidence type="ECO:0000313" key="1">
    <source>
        <dbReference type="EMBL" id="KAG9478305.1"/>
    </source>
</evidence>
<proteinExistence type="predicted"/>
<keyword evidence="2" id="KW-1185">Reference proteome</keyword>